<evidence type="ECO:0000256" key="3">
    <source>
        <dbReference type="ARBA" id="ARBA00023236"/>
    </source>
</evidence>
<evidence type="ECO:0000313" key="5">
    <source>
        <dbReference type="EMBL" id="MBD9700110.1"/>
    </source>
</evidence>
<gene>
    <name evidence="5" type="ORF">IGS67_11510</name>
</gene>
<dbReference type="PANTHER" id="PTHR32182">
    <property type="entry name" value="DNA REPLICATION AND REPAIR PROTEIN RECF"/>
    <property type="match status" value="1"/>
</dbReference>
<feature type="coiled-coil region" evidence="4">
    <location>
        <begin position="717"/>
        <end position="751"/>
    </location>
</feature>
<sequence>MSSMSQTLFGLVPTSSTGQQWIARSMQLINWGGYDGYHDVALASTATLLSGGSGTGKSTLLDAYIALTMTHTTPFNGASNAASSGRARGPEQRNVISYVRGKLDEARVTGTDASRDAVLRGDTSDTWSALAMTWADQTGRTFTAVRAYYVPRGATRNDECVLVRATYDGELDLRVLEPAAAARFARPSLTAMGLDLYDTDVAFTTRLHSALGIGAAGDGAKAMALLARIQAGQQITTVDALYKAMVLEEPETLARATEAVEHFDELSEVREEMLTAQRQLELLAPMTELRSRVDQARSDLGAVDGLGLEATAEGGTPFQHWHDTRRLALARAQERANREDHAVVEARRVSLDAQVLVAERELEEVRDSQRRNGGDEINRLEREVVALEDALGQVEARHAAFERHRRVLDIEVEGKGDFERLRREASTFVADRETQQRALGEQVFAARTELASVEQSLAALEREKTFLAGRRSNVPEGEDLARRALAEAAGLDPADLPFVAELMDVRPEYEPWRSAIGQALGGFALTLLVDSADLPAFRRAINNVRTERRVRFEGVPTGRPVEEQTDRTLLDGRLELRHGPFTGWLAETLAQRFSYVCVDDAAELGRHRRALTRTGQTSDGQRGAHGGRAGRSVLGFSSDRRIAELDEARREAEVERARARRAVEEALADEAGFTDRFAASRAVGEFTWDEIDVRGAARLLEERRARLDAVVAGSDVLRSLREDEHRVSTRLRGLREEHARTGVELESLERRWSDLTDEVDALGDSLAALEDAGIVASDEQVALLDEALAASPQKGADLRAFTAAVAGLQRDLVHRRELATHDLAAAREGLASIFLRFQEQWPNPNLGTDPDTSYDDYRRIHDDIARERMYALQERWSRAISRLSGRDLTMLNTAIEQAVAEIRTRMEPVNDILAQLPFHDDDHRLRITARVTEAADVTSFRRDLRTLAKEASADGTPAERERRYARMARLLARIRPESPERRRLVDVREHVRISAECIDLDGNHVSVYDHIAGKSGGESQELVAFIVGAALRYQLGDADAARPRYAPVFLDEAFIKADSRFAGRAVGAWRGLGFQLIIGAPLDKVAALEPHVDLVLQAVKDASGRSRIRWVAGAETVDAG</sequence>
<dbReference type="Gene3D" id="3.40.1140.10">
    <property type="match status" value="1"/>
</dbReference>
<evidence type="ECO:0000313" key="6">
    <source>
        <dbReference type="Proteomes" id="UP000642107"/>
    </source>
</evidence>
<keyword evidence="3" id="KW-0742">SOS response</keyword>
<dbReference type="RefSeq" id="WP_192281119.1">
    <property type="nucleotide sequence ID" value="NZ_JACZDF010000006.1"/>
</dbReference>
<feature type="coiled-coil region" evidence="4">
    <location>
        <begin position="443"/>
        <end position="470"/>
    </location>
</feature>
<dbReference type="EMBL" id="JACZDF010000006">
    <property type="protein sequence ID" value="MBD9700110.1"/>
    <property type="molecule type" value="Genomic_DNA"/>
</dbReference>
<evidence type="ECO:0000256" key="1">
    <source>
        <dbReference type="ARBA" id="ARBA00022763"/>
    </source>
</evidence>
<keyword evidence="4" id="KW-0175">Coiled coil</keyword>
<feature type="coiled-coil region" evidence="4">
    <location>
        <begin position="642"/>
        <end position="669"/>
    </location>
</feature>
<feature type="coiled-coil region" evidence="4">
    <location>
        <begin position="370"/>
        <end position="397"/>
    </location>
</feature>
<proteinExistence type="predicted"/>
<evidence type="ECO:0000256" key="2">
    <source>
        <dbReference type="ARBA" id="ARBA00023204"/>
    </source>
</evidence>
<evidence type="ECO:0000256" key="4">
    <source>
        <dbReference type="SAM" id="Coils"/>
    </source>
</evidence>
<dbReference type="PANTHER" id="PTHR32182:SF0">
    <property type="entry name" value="DNA REPLICATION AND REPAIR PROTEIN RECF"/>
    <property type="match status" value="1"/>
</dbReference>
<dbReference type="Pfam" id="PF13555">
    <property type="entry name" value="AAA_29"/>
    <property type="match status" value="1"/>
</dbReference>
<comment type="caution">
    <text evidence="5">The sequence shown here is derived from an EMBL/GenBank/DDBJ whole genome shotgun (WGS) entry which is preliminary data.</text>
</comment>
<reference evidence="5 6" key="1">
    <citation type="submission" date="2020-09" db="EMBL/GenBank/DDBJ databases">
        <title>Flavimobilis rhizosphaerae sp. nov., isolated from rhizosphere soil of Spartina alterniflora.</title>
        <authorList>
            <person name="Hanqin C."/>
        </authorList>
    </citation>
    <scope>NUCLEOTIDE SEQUENCE [LARGE SCALE GENOMIC DNA]</scope>
    <source>
        <strain evidence="5 6">GY 10621</strain>
    </source>
</reference>
<organism evidence="5 6">
    <name type="scientific">Flavimobilis rhizosphaerae</name>
    <dbReference type="NCBI Taxonomy" id="2775421"/>
    <lineage>
        <taxon>Bacteria</taxon>
        <taxon>Bacillati</taxon>
        <taxon>Actinomycetota</taxon>
        <taxon>Actinomycetes</taxon>
        <taxon>Micrococcales</taxon>
        <taxon>Jonesiaceae</taxon>
        <taxon>Flavimobilis</taxon>
    </lineage>
</organism>
<accession>A0ABR9DSJ7</accession>
<dbReference type="Proteomes" id="UP000642107">
    <property type="component" value="Unassembled WGS sequence"/>
</dbReference>
<protein>
    <submittedName>
        <fullName evidence="5">Uncharacterized protein</fullName>
    </submittedName>
</protein>
<dbReference type="Pfam" id="PF13558">
    <property type="entry name" value="SbcC_Walker_B"/>
    <property type="match status" value="1"/>
</dbReference>
<keyword evidence="2" id="KW-0234">DNA repair</keyword>
<keyword evidence="6" id="KW-1185">Reference proteome</keyword>
<keyword evidence="1" id="KW-0227">DNA damage</keyword>
<name>A0ABR9DSJ7_9MICO</name>